<dbReference type="InterPro" id="IPR038450">
    <property type="entry name" value="PSII_Psb27_sf"/>
</dbReference>
<gene>
    <name evidence="2" type="ORF">KFL_000530120</name>
</gene>
<evidence type="ECO:0000256" key="1">
    <source>
        <dbReference type="SAM" id="MobiDB-lite"/>
    </source>
</evidence>
<dbReference type="STRING" id="105231.A0A1Y1HP25"/>
<dbReference type="Proteomes" id="UP000054558">
    <property type="component" value="Unassembled WGS sequence"/>
</dbReference>
<feature type="region of interest" description="Disordered" evidence="1">
    <location>
        <begin position="134"/>
        <end position="155"/>
    </location>
</feature>
<dbReference type="HAMAP" id="MF_01481">
    <property type="entry name" value="PSII_Psb27"/>
    <property type="match status" value="1"/>
</dbReference>
<feature type="region of interest" description="Disordered" evidence="1">
    <location>
        <begin position="64"/>
        <end position="104"/>
    </location>
</feature>
<dbReference type="FunFam" id="1.20.58.810:FF:000002">
    <property type="entry name" value="Photosystem II D1 processing protein PSB27-H2, chloroplastic"/>
    <property type="match status" value="1"/>
</dbReference>
<dbReference type="EMBL" id="DF237002">
    <property type="protein sequence ID" value="GAQ80384.1"/>
    <property type="molecule type" value="Genomic_DNA"/>
</dbReference>
<dbReference type="Gene3D" id="1.20.58.810">
    <property type="entry name" value="Photosystem II Pbs27"/>
    <property type="match status" value="1"/>
</dbReference>
<protein>
    <submittedName>
        <fullName evidence="2">Photosystem II subunit psb27</fullName>
    </submittedName>
</protein>
<accession>A0A1Y1HP25</accession>
<sequence length="273" mass="30288">MAVTGVGIKYTSSRLLQVTPLSSHKEASDSIWFGGNCLEWKKLTCPTRNTQKARLPVRVDATWPSKAHSETKHVESSASSQGLETEDFNRHSAHPEGSCGFDPQHAHRRSQFTLTTVCRRQMLAMSIAVALSSKSQPVNAAETEAAPPKKEESTLDSITSFLDPDELAPSGRKIPKAYKKQVREVVRTLRESLSDQDTKDFRRKADPAKEAIRGYIVNWRGASSVQSEVSYTALERVLRALGAFYSKAGPNARVTDELRQQVFKDLELAENSV</sequence>
<dbReference type="InterPro" id="IPR025585">
    <property type="entry name" value="PSII_Psb27"/>
</dbReference>
<dbReference type="PANTHER" id="PTHR34041:SF3">
    <property type="entry name" value="PHOTOSYSTEM II D1 PRECURSOR PROCESSING PROTEIN PSB27-H2, CHLOROPLASTIC"/>
    <property type="match status" value="1"/>
</dbReference>
<dbReference type="Pfam" id="PF13326">
    <property type="entry name" value="PSII_Pbs27"/>
    <property type="match status" value="1"/>
</dbReference>
<keyword evidence="3" id="KW-1185">Reference proteome</keyword>
<reference evidence="2 3" key="1">
    <citation type="journal article" date="2014" name="Nat. Commun.">
        <title>Klebsormidium flaccidum genome reveals primary factors for plant terrestrial adaptation.</title>
        <authorList>
            <person name="Hori K."/>
            <person name="Maruyama F."/>
            <person name="Fujisawa T."/>
            <person name="Togashi T."/>
            <person name="Yamamoto N."/>
            <person name="Seo M."/>
            <person name="Sato S."/>
            <person name="Yamada T."/>
            <person name="Mori H."/>
            <person name="Tajima N."/>
            <person name="Moriyama T."/>
            <person name="Ikeuchi M."/>
            <person name="Watanabe M."/>
            <person name="Wada H."/>
            <person name="Kobayashi K."/>
            <person name="Saito M."/>
            <person name="Masuda T."/>
            <person name="Sasaki-Sekimoto Y."/>
            <person name="Mashiguchi K."/>
            <person name="Awai K."/>
            <person name="Shimojima M."/>
            <person name="Masuda S."/>
            <person name="Iwai M."/>
            <person name="Nobusawa T."/>
            <person name="Narise T."/>
            <person name="Kondo S."/>
            <person name="Saito H."/>
            <person name="Sato R."/>
            <person name="Murakawa M."/>
            <person name="Ihara Y."/>
            <person name="Oshima-Yamada Y."/>
            <person name="Ohtaka K."/>
            <person name="Satoh M."/>
            <person name="Sonobe K."/>
            <person name="Ishii M."/>
            <person name="Ohtani R."/>
            <person name="Kanamori-Sato M."/>
            <person name="Honoki R."/>
            <person name="Miyazaki D."/>
            <person name="Mochizuki H."/>
            <person name="Umetsu J."/>
            <person name="Higashi K."/>
            <person name="Shibata D."/>
            <person name="Kamiya Y."/>
            <person name="Sato N."/>
            <person name="Nakamura Y."/>
            <person name="Tabata S."/>
            <person name="Ida S."/>
            <person name="Kurokawa K."/>
            <person name="Ohta H."/>
        </authorList>
    </citation>
    <scope>NUCLEOTIDE SEQUENCE [LARGE SCALE GENOMIC DNA]</scope>
    <source>
        <strain evidence="2 3">NIES-2285</strain>
    </source>
</reference>
<dbReference type="GO" id="GO:0010207">
    <property type="term" value="P:photosystem II assembly"/>
    <property type="evidence" value="ECO:0000318"/>
    <property type="project" value="GO_Central"/>
</dbReference>
<dbReference type="AlphaFoldDB" id="A0A1Y1HP25"/>
<dbReference type="OrthoDB" id="543314at2759"/>
<proteinExistence type="inferred from homology"/>
<evidence type="ECO:0000313" key="3">
    <source>
        <dbReference type="Proteomes" id="UP000054558"/>
    </source>
</evidence>
<organism evidence="2 3">
    <name type="scientific">Klebsormidium nitens</name>
    <name type="common">Green alga</name>
    <name type="synonym">Ulothrix nitens</name>
    <dbReference type="NCBI Taxonomy" id="105231"/>
    <lineage>
        <taxon>Eukaryota</taxon>
        <taxon>Viridiplantae</taxon>
        <taxon>Streptophyta</taxon>
        <taxon>Klebsormidiophyceae</taxon>
        <taxon>Klebsormidiales</taxon>
        <taxon>Klebsormidiaceae</taxon>
        <taxon>Klebsormidium</taxon>
    </lineage>
</organism>
<dbReference type="GO" id="GO:0009523">
    <property type="term" value="C:photosystem II"/>
    <property type="evidence" value="ECO:0007669"/>
    <property type="project" value="InterPro"/>
</dbReference>
<dbReference type="GO" id="GO:0009543">
    <property type="term" value="C:chloroplast thylakoid lumen"/>
    <property type="evidence" value="ECO:0000318"/>
    <property type="project" value="GO_Central"/>
</dbReference>
<dbReference type="PANTHER" id="PTHR34041">
    <property type="entry name" value="PHOTOSYSTEM II REPAIR PROTEIN PSB27-H1, CHLOROPLASTIC"/>
    <property type="match status" value="1"/>
</dbReference>
<evidence type="ECO:0000313" key="2">
    <source>
        <dbReference type="EMBL" id="GAQ80384.1"/>
    </source>
</evidence>
<dbReference type="GO" id="GO:0010206">
    <property type="term" value="P:photosystem II repair"/>
    <property type="evidence" value="ECO:0000318"/>
    <property type="project" value="GO_Central"/>
</dbReference>
<name>A0A1Y1HP25_KLENI</name>